<evidence type="ECO:0000313" key="1">
    <source>
        <dbReference type="Proteomes" id="UP000887575"/>
    </source>
</evidence>
<organism evidence="1 2">
    <name type="scientific">Mesorhabditis belari</name>
    <dbReference type="NCBI Taxonomy" id="2138241"/>
    <lineage>
        <taxon>Eukaryota</taxon>
        <taxon>Metazoa</taxon>
        <taxon>Ecdysozoa</taxon>
        <taxon>Nematoda</taxon>
        <taxon>Chromadorea</taxon>
        <taxon>Rhabditida</taxon>
        <taxon>Rhabditina</taxon>
        <taxon>Rhabditomorpha</taxon>
        <taxon>Rhabditoidea</taxon>
        <taxon>Rhabditidae</taxon>
        <taxon>Mesorhabditinae</taxon>
        <taxon>Mesorhabditis</taxon>
    </lineage>
</organism>
<proteinExistence type="predicted"/>
<evidence type="ECO:0000313" key="2">
    <source>
        <dbReference type="WBParaSite" id="MBELARI_LOCUS13574"/>
    </source>
</evidence>
<reference evidence="2" key="1">
    <citation type="submission" date="2024-02" db="UniProtKB">
        <authorList>
            <consortium name="WormBaseParasite"/>
        </authorList>
    </citation>
    <scope>IDENTIFICATION</scope>
</reference>
<dbReference type="WBParaSite" id="MBELARI_LOCUS13574">
    <property type="protein sequence ID" value="MBELARI_LOCUS13574"/>
    <property type="gene ID" value="MBELARI_LOCUS13574"/>
</dbReference>
<dbReference type="Proteomes" id="UP000887575">
    <property type="component" value="Unassembled WGS sequence"/>
</dbReference>
<sequence>MGSQPRNSGHRDGIDEKRLLDSYTKDWQAIKAAIVSMSKKSDEELRESEATLTGLIQQMQSKNAQQAALELRQVEVKNDIECLKKLESHLAARVKSSTQMEDSLQKACDSLNKKTQEQLVVAGESFEGEFTDSLNEVMRLFELQTIDRSEEDRQLVKTCAEIDKKIVQAMDRVNALRRAAQQKQRVIQRTDPFNVPTETREAIMNSAAEVKSQLSKSLIEMRLEIRSANIKN</sequence>
<name>A0AAF3EHT3_9BILA</name>
<keyword evidence="1" id="KW-1185">Reference proteome</keyword>
<dbReference type="AlphaFoldDB" id="A0AAF3EHT3"/>
<accession>A0AAF3EHT3</accession>
<protein>
    <submittedName>
        <fullName evidence="2">Uncharacterized protein</fullName>
    </submittedName>
</protein>